<feature type="transmembrane region" description="Helical" evidence="8">
    <location>
        <begin position="665"/>
        <end position="691"/>
    </location>
</feature>
<feature type="transmembrane region" description="Helical" evidence="8">
    <location>
        <begin position="343"/>
        <end position="363"/>
    </location>
</feature>
<feature type="transmembrane region" description="Helical" evidence="8">
    <location>
        <begin position="613"/>
        <end position="632"/>
    </location>
</feature>
<dbReference type="EMBL" id="CP063135">
    <property type="protein sequence ID" value="QOU19949.1"/>
    <property type="molecule type" value="Genomic_DNA"/>
</dbReference>
<evidence type="ECO:0000313" key="9">
    <source>
        <dbReference type="EMBL" id="QOU19949.1"/>
    </source>
</evidence>
<accession>A0A871R2F3</accession>
<protein>
    <recommendedName>
        <fullName evidence="11">Transmembrane 9 superfamily member</fullName>
    </recommendedName>
</protein>
<reference evidence="9" key="1">
    <citation type="submission" date="2020-10" db="EMBL/GenBank/DDBJ databases">
        <authorList>
            <person name="Palmer J.M."/>
        </authorList>
    </citation>
    <scope>NUCLEOTIDE SEQUENCE</scope>
    <source>
        <strain evidence="9">UCD 2041</strain>
    </source>
</reference>
<evidence type="ECO:0000313" key="10">
    <source>
        <dbReference type="Proteomes" id="UP000663131"/>
    </source>
</evidence>
<comment type="similarity">
    <text evidence="2">Belongs to the nonaspanin (TM9SF) (TC 9.A.2) family.</text>
</comment>
<reference evidence="9" key="2">
    <citation type="journal article" name="BMC Genomics">
        <title>New genome assemblies reveal patterns of domestication and adaptation across Brettanomyces (Dekkera) species.</title>
        <authorList>
            <person name="Roach M.J."/>
            <person name="Borneman A.R."/>
        </authorList>
    </citation>
    <scope>NUCLEOTIDE SEQUENCE</scope>
    <source>
        <strain evidence="9">UCD 2041</strain>
    </source>
</reference>
<dbReference type="GeneID" id="64576519"/>
<organism evidence="9 10">
    <name type="scientific">Dekkera bruxellensis</name>
    <name type="common">Brettanomyces custersii</name>
    <dbReference type="NCBI Taxonomy" id="5007"/>
    <lineage>
        <taxon>Eukaryota</taxon>
        <taxon>Fungi</taxon>
        <taxon>Dikarya</taxon>
        <taxon>Ascomycota</taxon>
        <taxon>Saccharomycotina</taxon>
        <taxon>Pichiomycetes</taxon>
        <taxon>Pichiales</taxon>
        <taxon>Pichiaceae</taxon>
        <taxon>Brettanomyces</taxon>
    </lineage>
</organism>
<feature type="transmembrane region" description="Helical" evidence="8">
    <location>
        <begin position="416"/>
        <end position="434"/>
    </location>
</feature>
<evidence type="ECO:0000256" key="6">
    <source>
        <dbReference type="ARBA" id="ARBA00023136"/>
    </source>
</evidence>
<evidence type="ECO:0000256" key="2">
    <source>
        <dbReference type="ARBA" id="ARBA00005227"/>
    </source>
</evidence>
<dbReference type="Pfam" id="PF02990">
    <property type="entry name" value="EMP70"/>
    <property type="match status" value="1"/>
</dbReference>
<feature type="region of interest" description="Disordered" evidence="7">
    <location>
        <begin position="502"/>
        <end position="535"/>
    </location>
</feature>
<dbReference type="OrthoDB" id="10303960at2759"/>
<keyword evidence="5 8" id="KW-1133">Transmembrane helix</keyword>
<evidence type="ECO:0000256" key="3">
    <source>
        <dbReference type="ARBA" id="ARBA00022692"/>
    </source>
</evidence>
<name>A0A871R2F3_DEKBR</name>
<feature type="transmembrane region" description="Helical" evidence="8">
    <location>
        <begin position="375"/>
        <end position="396"/>
    </location>
</feature>
<dbReference type="GO" id="GO:0016020">
    <property type="term" value="C:membrane"/>
    <property type="evidence" value="ECO:0007669"/>
    <property type="project" value="UniProtKB-SubCell"/>
</dbReference>
<evidence type="ECO:0000256" key="4">
    <source>
        <dbReference type="ARBA" id="ARBA00022729"/>
    </source>
</evidence>
<feature type="transmembrane region" description="Helical" evidence="8">
    <location>
        <begin position="582"/>
        <end position="601"/>
    </location>
</feature>
<evidence type="ECO:0000256" key="7">
    <source>
        <dbReference type="SAM" id="MobiDB-lite"/>
    </source>
</evidence>
<keyword evidence="6 8" id="KW-0472">Membrane</keyword>
<evidence type="ECO:0000256" key="5">
    <source>
        <dbReference type="ARBA" id="ARBA00022989"/>
    </source>
</evidence>
<gene>
    <name evidence="9" type="ORF">BRETT_004596</name>
</gene>
<evidence type="ECO:0000256" key="8">
    <source>
        <dbReference type="SAM" id="Phobius"/>
    </source>
</evidence>
<feature type="transmembrane region" description="Helical" evidence="8">
    <location>
        <begin position="543"/>
        <end position="562"/>
    </location>
</feature>
<feature type="compositionally biased region" description="Low complexity" evidence="7">
    <location>
        <begin position="504"/>
        <end position="532"/>
    </location>
</feature>
<dbReference type="KEGG" id="bbrx:BRETT_004596"/>
<evidence type="ECO:0000256" key="1">
    <source>
        <dbReference type="ARBA" id="ARBA00004141"/>
    </source>
</evidence>
<evidence type="ECO:0008006" key="11">
    <source>
        <dbReference type="Google" id="ProtNLM"/>
    </source>
</evidence>
<sequence>MAIFRSYHRKGKQLLLALPVVYLLVVAGIRLTSSNDTQEDLPRQIAIDTYKGQTSFEQGDDVLMLGSALKAVGGAQDNELSFRWFDHYDPRLKFGDQVADVDDNNEFVDKNSIASHFMIQSPILKRSMFQVKFNEEIPIKALDAVTYSPGEARFIDTLIRKGYGYTFFLDSQPVHFTISTDDLEKYQDTRFLFSDNVPLGFVDRYNRAVLFNAYRFDIFYRRMPDNRFKIVMATVHPLSMTEAHQRDEGFDIRDFVFLSENQPTSVQWMYSVRFHADEDAKVAQFSPRMALEMPQLAYYYRRYLLTCLLVLLAAPVLVYVQVARFSAMRRPEPANTTFFARCLAWFPTAASVCFFAGCTAVLWLVSLATLRSNSIAFPVVSAALAAPLMGLVCLFLRANFARRLALRLPFTPSTQMVALSAAFGLSVGLGFFVLELITQDVRFSQLLFFLVGLCMLVVSPGALLGKVLYLRCVGGGRMDEKKHEEDLFGADISTSNTASITIASPSSPSSPLSSSSSPSPSSSSPSPPSSLLRKSPGAPLPRIRAFLAVLCQHALCLAPLWYPASELFFGAAYSTQYSLHRFALHALFALFCFAVPYYFSSRTLLSRIPAPSFLIYAVISLALCDLAFWSRFFKGFGVFHTKGGLLFVQKASQQLYQWFDKYDSAYFVFLLSTFAAASYIAIFAVLAVCFCF</sequence>
<dbReference type="RefSeq" id="XP_041136442.1">
    <property type="nucleotide sequence ID" value="XM_041283090.1"/>
</dbReference>
<feature type="transmembrane region" description="Helical" evidence="8">
    <location>
        <begin position="446"/>
        <end position="469"/>
    </location>
</feature>
<proteinExistence type="inferred from homology"/>
<dbReference type="Proteomes" id="UP000663131">
    <property type="component" value="Chromosome 7"/>
</dbReference>
<dbReference type="InterPro" id="IPR004240">
    <property type="entry name" value="EMP70"/>
</dbReference>
<comment type="subcellular location">
    <subcellularLocation>
        <location evidence="1">Membrane</location>
        <topology evidence="1">Multi-pass membrane protein</topology>
    </subcellularLocation>
</comment>
<dbReference type="AlphaFoldDB" id="A0A871R2F3"/>
<keyword evidence="4" id="KW-0732">Signal</keyword>
<keyword evidence="3 8" id="KW-0812">Transmembrane</keyword>
<feature type="transmembrane region" description="Helical" evidence="8">
    <location>
        <begin position="303"/>
        <end position="322"/>
    </location>
</feature>